<keyword evidence="6" id="KW-0223">Dioxygenase</keyword>
<dbReference type="GO" id="GO:0031408">
    <property type="term" value="P:oxylipin biosynthetic process"/>
    <property type="evidence" value="ECO:0007669"/>
    <property type="project" value="UniProtKB-KW"/>
</dbReference>
<dbReference type="AlphaFoldDB" id="A0A6V7P9E1"/>
<dbReference type="InterPro" id="IPR000907">
    <property type="entry name" value="LipOase"/>
</dbReference>
<proteinExistence type="inferred from homology"/>
<evidence type="ECO:0000256" key="9">
    <source>
        <dbReference type="ARBA" id="ARBA00023160"/>
    </source>
</evidence>
<keyword evidence="8" id="KW-0443">Lipid metabolism</keyword>
<dbReference type="InterPro" id="IPR013819">
    <property type="entry name" value="LipOase_C"/>
</dbReference>
<evidence type="ECO:0000259" key="13">
    <source>
        <dbReference type="PROSITE" id="PS51393"/>
    </source>
</evidence>
<dbReference type="Pfam" id="PF00305">
    <property type="entry name" value="Lipoxygenase"/>
    <property type="match status" value="1"/>
</dbReference>
<dbReference type="GO" id="GO:0016702">
    <property type="term" value="F:oxidoreductase activity, acting on single donors with incorporation of molecular oxygen, incorporation of two atoms of oxygen"/>
    <property type="evidence" value="ECO:0007669"/>
    <property type="project" value="InterPro"/>
</dbReference>
<dbReference type="PANTHER" id="PTHR11771">
    <property type="entry name" value="LIPOXYGENASE"/>
    <property type="match status" value="1"/>
</dbReference>
<name>A0A6V7P9E1_ANACO</name>
<dbReference type="SUPFAM" id="SSF48484">
    <property type="entry name" value="Lipoxigenase"/>
    <property type="match status" value="1"/>
</dbReference>
<evidence type="ECO:0000256" key="1">
    <source>
        <dbReference type="ARBA" id="ARBA00009419"/>
    </source>
</evidence>
<dbReference type="InterPro" id="IPR042057">
    <property type="entry name" value="Lipoxy_PLAT/LH2"/>
</dbReference>
<dbReference type="PRINTS" id="PR00468">
    <property type="entry name" value="PLTLPOXGNASE"/>
</dbReference>
<evidence type="ECO:0000256" key="7">
    <source>
        <dbReference type="ARBA" id="ARBA00023002"/>
    </source>
</evidence>
<dbReference type="Gene3D" id="2.60.60.20">
    <property type="entry name" value="PLAT/LH2 domain"/>
    <property type="match status" value="1"/>
</dbReference>
<keyword evidence="2" id="KW-0444">Lipid biosynthesis</keyword>
<dbReference type="GO" id="GO:0046872">
    <property type="term" value="F:metal ion binding"/>
    <property type="evidence" value="ECO:0007669"/>
    <property type="project" value="UniProtKB-KW"/>
</dbReference>
<evidence type="ECO:0000313" key="14">
    <source>
        <dbReference type="EMBL" id="CAD1827206.1"/>
    </source>
</evidence>
<protein>
    <submittedName>
        <fullName evidence="14">Uncharacterized protein</fullName>
    </submittedName>
</protein>
<gene>
    <name evidence="14" type="ORF">CB5_LOCUS10417</name>
</gene>
<reference evidence="14" key="1">
    <citation type="submission" date="2020-07" db="EMBL/GenBank/DDBJ databases">
        <authorList>
            <person name="Lin J."/>
        </authorList>
    </citation>
    <scope>NUCLEOTIDE SEQUENCE</scope>
</reference>
<dbReference type="InterPro" id="IPR001024">
    <property type="entry name" value="PLAT/LH2_dom"/>
</dbReference>
<keyword evidence="5" id="KW-0276">Fatty acid metabolism</keyword>
<dbReference type="Gene3D" id="4.10.375.10">
    <property type="entry name" value="Lipoxygenase-1, Domain 2"/>
    <property type="match status" value="1"/>
</dbReference>
<dbReference type="SUPFAM" id="SSF49723">
    <property type="entry name" value="Lipase/lipooxygenase domain (PLAT/LH2 domain)"/>
    <property type="match status" value="1"/>
</dbReference>
<keyword evidence="7" id="KW-0560">Oxidoreductase</keyword>
<dbReference type="Pfam" id="PF01477">
    <property type="entry name" value="PLAT"/>
    <property type="match status" value="1"/>
</dbReference>
<evidence type="ECO:0000256" key="3">
    <source>
        <dbReference type="ARBA" id="ARBA00022723"/>
    </source>
</evidence>
<accession>A0A6V7P9E1</accession>
<feature type="region of interest" description="Disordered" evidence="11">
    <location>
        <begin position="284"/>
        <end position="303"/>
    </location>
</feature>
<feature type="domain" description="PLAT" evidence="12">
    <location>
        <begin position="81"/>
        <end position="217"/>
    </location>
</feature>
<dbReference type="InterPro" id="IPR036226">
    <property type="entry name" value="LipOase_C_sf"/>
</dbReference>
<comment type="similarity">
    <text evidence="1">Belongs to the lipoxygenase family.</text>
</comment>
<keyword evidence="3" id="KW-0479">Metal-binding</keyword>
<dbReference type="InterPro" id="IPR001246">
    <property type="entry name" value="LipOase_plant"/>
</dbReference>
<evidence type="ECO:0000256" key="10">
    <source>
        <dbReference type="PROSITE-ProRule" id="PRU00152"/>
    </source>
</evidence>
<sequence>MASSTEIFGVLRYQKSPRFHSPNSPHLRGRANHLCFPPASLPLEQGRGYGARKSRKVATSATATEDKAVRVETEKPAKLRISATVTVRRKKKEDIGEMIANQIDACANKMGRSVVLELVSTEIDPITKGPKTSKPAELMNKSEKKDVKARQVVYTVEFTVESGFGEPGAITVLNRHHREFFLESVVADDFDSGPVHFTCQSWVQPARIQPKKRVFFTNKPYLPSETPPGLRELREQELKELRGDGTGERKLTDRIYDYATYNDLGNPDKGTEYARRVLGGDRVPYPRRLRTGRPPTISGKLMA</sequence>
<evidence type="ECO:0000256" key="6">
    <source>
        <dbReference type="ARBA" id="ARBA00022964"/>
    </source>
</evidence>
<dbReference type="GO" id="GO:0006633">
    <property type="term" value="P:fatty acid biosynthetic process"/>
    <property type="evidence" value="ECO:0007669"/>
    <property type="project" value="UniProtKB-KW"/>
</dbReference>
<dbReference type="PROSITE" id="PS51393">
    <property type="entry name" value="LIPOXYGENASE_3"/>
    <property type="match status" value="1"/>
</dbReference>
<evidence type="ECO:0000256" key="2">
    <source>
        <dbReference type="ARBA" id="ARBA00022516"/>
    </source>
</evidence>
<keyword evidence="9" id="KW-0275">Fatty acid biosynthesis</keyword>
<evidence type="ECO:0000256" key="4">
    <source>
        <dbReference type="ARBA" id="ARBA00022767"/>
    </source>
</evidence>
<comment type="caution">
    <text evidence="10">Lacks conserved residue(s) required for the propagation of feature annotation.</text>
</comment>
<feature type="domain" description="Lipoxygenase" evidence="13">
    <location>
        <begin position="220"/>
        <end position="303"/>
    </location>
</feature>
<evidence type="ECO:0000259" key="12">
    <source>
        <dbReference type="PROSITE" id="PS50095"/>
    </source>
</evidence>
<evidence type="ECO:0000256" key="8">
    <source>
        <dbReference type="ARBA" id="ARBA00023098"/>
    </source>
</evidence>
<organism evidence="14">
    <name type="scientific">Ananas comosus var. bracteatus</name>
    <name type="common">red pineapple</name>
    <dbReference type="NCBI Taxonomy" id="296719"/>
    <lineage>
        <taxon>Eukaryota</taxon>
        <taxon>Viridiplantae</taxon>
        <taxon>Streptophyta</taxon>
        <taxon>Embryophyta</taxon>
        <taxon>Tracheophyta</taxon>
        <taxon>Spermatophyta</taxon>
        <taxon>Magnoliopsida</taxon>
        <taxon>Liliopsida</taxon>
        <taxon>Poales</taxon>
        <taxon>Bromeliaceae</taxon>
        <taxon>Bromelioideae</taxon>
        <taxon>Ananas</taxon>
    </lineage>
</organism>
<dbReference type="InterPro" id="IPR036392">
    <property type="entry name" value="PLAT/LH2_dom_sf"/>
</dbReference>
<dbReference type="SMART" id="SM00308">
    <property type="entry name" value="LH2"/>
    <property type="match status" value="1"/>
</dbReference>
<dbReference type="EMBL" id="LR862146">
    <property type="protein sequence ID" value="CAD1827206.1"/>
    <property type="molecule type" value="Genomic_DNA"/>
</dbReference>
<evidence type="ECO:0000256" key="11">
    <source>
        <dbReference type="SAM" id="MobiDB-lite"/>
    </source>
</evidence>
<evidence type="ECO:0000256" key="5">
    <source>
        <dbReference type="ARBA" id="ARBA00022832"/>
    </source>
</evidence>
<dbReference type="CDD" id="cd01751">
    <property type="entry name" value="PLAT_LH2"/>
    <property type="match status" value="1"/>
</dbReference>
<dbReference type="GO" id="GO:0034440">
    <property type="term" value="P:lipid oxidation"/>
    <property type="evidence" value="ECO:0007669"/>
    <property type="project" value="InterPro"/>
</dbReference>
<dbReference type="PROSITE" id="PS50095">
    <property type="entry name" value="PLAT"/>
    <property type="match status" value="1"/>
</dbReference>
<keyword evidence="4" id="KW-0925">Oxylipin biosynthesis</keyword>